<dbReference type="STRING" id="1157962.A0A250WQK7"/>
<dbReference type="PANTHER" id="PTHR40375:SF2">
    <property type="entry name" value="SPORULATION-SPECIFIC PROTEIN 22"/>
    <property type="match status" value="1"/>
</dbReference>
<dbReference type="EMBL" id="BEGY01000002">
    <property type="protein sequence ID" value="GAX73103.1"/>
    <property type="molecule type" value="Genomic_DNA"/>
</dbReference>
<dbReference type="PANTHER" id="PTHR40375">
    <property type="entry name" value="SPORULATION-SPECIFIC PROTEIN 22"/>
    <property type="match status" value="1"/>
</dbReference>
<dbReference type="Proteomes" id="UP000232323">
    <property type="component" value="Unassembled WGS sequence"/>
</dbReference>
<accession>A0A250WQK7</accession>
<reference evidence="1 2" key="1">
    <citation type="submission" date="2017-08" db="EMBL/GenBank/DDBJ databases">
        <title>Acidophilic green algal genome provides insights into adaptation to an acidic environment.</title>
        <authorList>
            <person name="Hirooka S."/>
            <person name="Hirose Y."/>
            <person name="Kanesaki Y."/>
            <person name="Higuchi S."/>
            <person name="Fujiwara T."/>
            <person name="Onuma R."/>
            <person name="Era A."/>
            <person name="Ohbayashi R."/>
            <person name="Uzuka A."/>
            <person name="Nozaki H."/>
            <person name="Yoshikawa H."/>
            <person name="Miyagishima S.Y."/>
        </authorList>
    </citation>
    <scope>NUCLEOTIDE SEQUENCE [LARGE SCALE GENOMIC DNA]</scope>
    <source>
        <strain evidence="1 2">NIES-2499</strain>
    </source>
</reference>
<dbReference type="OrthoDB" id="568148at2759"/>
<evidence type="ECO:0000313" key="1">
    <source>
        <dbReference type="EMBL" id="GAX73103.1"/>
    </source>
</evidence>
<organism evidence="1 2">
    <name type="scientific">Chlamydomonas eustigma</name>
    <dbReference type="NCBI Taxonomy" id="1157962"/>
    <lineage>
        <taxon>Eukaryota</taxon>
        <taxon>Viridiplantae</taxon>
        <taxon>Chlorophyta</taxon>
        <taxon>core chlorophytes</taxon>
        <taxon>Chlorophyceae</taxon>
        <taxon>CS clade</taxon>
        <taxon>Chlamydomonadales</taxon>
        <taxon>Chlamydomonadaceae</taxon>
        <taxon>Chlamydomonas</taxon>
    </lineage>
</organism>
<evidence type="ECO:0008006" key="3">
    <source>
        <dbReference type="Google" id="ProtNLM"/>
    </source>
</evidence>
<dbReference type="AlphaFoldDB" id="A0A250WQK7"/>
<gene>
    <name evidence="1" type="ORF">CEUSTIGMA_g556.t1</name>
</gene>
<dbReference type="InterPro" id="IPR011990">
    <property type="entry name" value="TPR-like_helical_dom_sf"/>
</dbReference>
<proteinExistence type="predicted"/>
<protein>
    <recommendedName>
        <fullName evidence="3">Protein ZIP4 homolog</fullName>
    </recommendedName>
</protein>
<name>A0A250WQK7_9CHLO</name>
<dbReference type="Gene3D" id="1.25.40.10">
    <property type="entry name" value="Tetratricopeptide repeat domain"/>
    <property type="match status" value="1"/>
</dbReference>
<sequence>MSLHFCKTLCLKLYIRAEDLLKSMEMVEAKESSCTALATAQEDGQDVPAQQAVLQWLMYCHVHVGDFHKAVACYDKLTSGFSESNKEGQCAVHALYIVTLAKQSKLNEAACELLTLAANDAATMKLCFEVVSELQATGMELEALKNAVGILKDRCKEEDGGFRQLKVAVSFAAMIALDNIRIEREGDLVDRILLDCARDGKSHFQDTANEAAPTLSASMRVLLWNQAVHCFKSKQWERASPLFEASIHVSASSEQESEAHRSLALCCLGRNQLQQALMHLDDAESCLQKSAAIASGMAALVFVRLKIYLDLGDVEAATAQVQRACKCEDFSPCILEVMCQEAVKAGQYSVAVHVLVRLHEHMVQCKGDLAQEPDGGQEQQPGTLTEASVLRSLIMCIITGIRQRRLSAVPAEKSNMNSQKGVQAANSDAPASIISHAVLAKYLLLASNRLKEVGFKVFFGQESGESRALDWLCAKAWAQALEAADAGDMQSSSVMLVAYATFLSMQPVQLQKHLQGQKIAYLMTAVSAIEVHKDNPDHTGSLMLASNMIKAVRDLKKEQSMDSSPWMSSGVINDQQPPSTKMDQDEAFMAILEFVIAIRLKDQASIELLLSETLPLAASTCPPSKMLELVEECRGEGFVNDRALKGCQVIALHRLMAESEPDLQAVSKILCSLINASEDDEERLRLYKEAATIFTSCQSAKHAIEDTDKLYPELHWLITTAWNRGIHNVRFSRFELAKVYMQAAMRMLPMCPILATNHIKSMETALVKVSSMI</sequence>
<keyword evidence="2" id="KW-1185">Reference proteome</keyword>
<comment type="caution">
    <text evidence="1">The sequence shown here is derived from an EMBL/GenBank/DDBJ whole genome shotgun (WGS) entry which is preliminary data.</text>
</comment>
<dbReference type="GO" id="GO:0090173">
    <property type="term" value="P:regulation of synaptonemal complex assembly"/>
    <property type="evidence" value="ECO:0007669"/>
    <property type="project" value="InterPro"/>
</dbReference>
<evidence type="ECO:0000313" key="2">
    <source>
        <dbReference type="Proteomes" id="UP000232323"/>
    </source>
</evidence>
<dbReference type="SUPFAM" id="SSF48452">
    <property type="entry name" value="TPR-like"/>
    <property type="match status" value="1"/>
</dbReference>
<dbReference type="InterPro" id="IPR039057">
    <property type="entry name" value="Spo22/ZIP4"/>
</dbReference>